<evidence type="ECO:0000256" key="3">
    <source>
        <dbReference type="ARBA" id="ARBA00023015"/>
    </source>
</evidence>
<dbReference type="InterPro" id="IPR058031">
    <property type="entry name" value="AAA_lid_NorR"/>
</dbReference>
<feature type="modified residue" description="4-aspartylphosphate" evidence="6">
    <location>
        <position position="54"/>
    </location>
</feature>
<dbReference type="FunFam" id="3.40.50.300:FF:000006">
    <property type="entry name" value="DNA-binding transcriptional regulator NtrC"/>
    <property type="match status" value="1"/>
</dbReference>
<keyword evidence="6" id="KW-0597">Phosphoprotein</keyword>
<dbReference type="OrthoDB" id="9767722at2"/>
<dbReference type="PROSITE" id="PS00676">
    <property type="entry name" value="SIGMA54_INTERACT_2"/>
    <property type="match status" value="1"/>
</dbReference>
<dbReference type="Pfam" id="PF00158">
    <property type="entry name" value="Sigma54_activat"/>
    <property type="match status" value="1"/>
</dbReference>
<keyword evidence="1" id="KW-0547">Nucleotide-binding</keyword>
<dbReference type="RefSeq" id="WP_119407331.1">
    <property type="nucleotide sequence ID" value="NZ_CP032869.1"/>
</dbReference>
<dbReference type="PROSITE" id="PS50110">
    <property type="entry name" value="RESPONSE_REGULATORY"/>
    <property type="match status" value="1"/>
</dbReference>
<keyword evidence="4" id="KW-0238">DNA-binding</keyword>
<dbReference type="Pfam" id="PF00072">
    <property type="entry name" value="Response_reg"/>
    <property type="match status" value="1"/>
</dbReference>
<dbReference type="SMART" id="SM00448">
    <property type="entry name" value="REC"/>
    <property type="match status" value="1"/>
</dbReference>
<reference evidence="9 10" key="1">
    <citation type="submission" date="2018-10" db="EMBL/GenBank/DDBJ databases">
        <title>Genome sequencing of Mucilaginibacter sp. HYN0043.</title>
        <authorList>
            <person name="Kim M."/>
            <person name="Yi H."/>
        </authorList>
    </citation>
    <scope>NUCLEOTIDE SEQUENCE [LARGE SCALE GENOMIC DNA]</scope>
    <source>
        <strain evidence="9 10">HYN0043</strain>
    </source>
</reference>
<dbReference type="GO" id="GO:0000160">
    <property type="term" value="P:phosphorelay signal transduction system"/>
    <property type="evidence" value="ECO:0007669"/>
    <property type="project" value="InterPro"/>
</dbReference>
<accession>A0A494W6B5</accession>
<dbReference type="SUPFAM" id="SSF52540">
    <property type="entry name" value="P-loop containing nucleoside triphosphate hydrolases"/>
    <property type="match status" value="1"/>
</dbReference>
<dbReference type="InterPro" id="IPR011006">
    <property type="entry name" value="CheY-like_superfamily"/>
</dbReference>
<dbReference type="GO" id="GO:0006355">
    <property type="term" value="P:regulation of DNA-templated transcription"/>
    <property type="evidence" value="ECO:0007669"/>
    <property type="project" value="InterPro"/>
</dbReference>
<evidence type="ECO:0000313" key="10">
    <source>
        <dbReference type="Proteomes" id="UP000270046"/>
    </source>
</evidence>
<dbReference type="InterPro" id="IPR009057">
    <property type="entry name" value="Homeodomain-like_sf"/>
</dbReference>
<dbReference type="Gene3D" id="1.10.8.60">
    <property type="match status" value="1"/>
</dbReference>
<dbReference type="InterPro" id="IPR002078">
    <property type="entry name" value="Sigma_54_int"/>
</dbReference>
<proteinExistence type="predicted"/>
<sequence length="654" mass="73815">MSTKVLIVEDEFVVANGLRLVLKQAGHTVCGIATSAEEAEYAAEKYKPDIVLVDIRLNGKRSGIDLARKLKATDVAFVYLSANSSQKVLEEAKETQPYGFLVKPFREKDVLVALDIALYRHQHNIETKLRQEQFLKNQLADISVEVKDAVQGVLKLTRLLQPHIPNDLIVSGRRPAPGEICTGFGYIRTGTDEYEPIGNDELTKIAGLTPNFFFENENLSPEGDAFIYNSDSPHKNKQPNELHRRLFDHFKIESNLIFPVALNNGNLVNYFFYSRRRGAYTIEHIALLNRLKIHLKEITERLFSGRTMLHQNDQYQPETEPVTANSGFENIIGTHRLLLAALELVRQVAPYNTSVLILGESGTGKERIAESIHLLSGRNKGPFIKVNCATIPLSLVESELFGHEKGAFTGATEKRMGKFERADGGTIFLDEIGELSTDMQVKLLRVLQEKEIDYVGGTVTKKVDVRIVAATNRNLEKEIAAGNFRLDLYYRLNIFPITLPPLRERKSDIPALSLYFANKFCREFNKEFKGIAESMLAEMFAYNWPGNIRELENVLERAVILNDGKSELTLKQNLNDKVIEATQLARLTTYEDVKFAQQEAEREYIISILKKSEGRIRGTNGAAELLDIKPTTLESKMARLGIKRDDYLSQTGHL</sequence>
<feature type="domain" description="Response regulatory" evidence="8">
    <location>
        <begin position="4"/>
        <end position="118"/>
    </location>
</feature>
<dbReference type="InterPro" id="IPR025662">
    <property type="entry name" value="Sigma_54_int_dom_ATP-bd_1"/>
</dbReference>
<dbReference type="InterPro" id="IPR025944">
    <property type="entry name" value="Sigma_54_int_dom_CS"/>
</dbReference>
<evidence type="ECO:0000256" key="1">
    <source>
        <dbReference type="ARBA" id="ARBA00022741"/>
    </source>
</evidence>
<dbReference type="EMBL" id="CP032869">
    <property type="protein sequence ID" value="AYL99088.1"/>
    <property type="molecule type" value="Genomic_DNA"/>
</dbReference>
<dbReference type="GO" id="GO:0003677">
    <property type="term" value="F:DNA binding"/>
    <property type="evidence" value="ECO:0007669"/>
    <property type="project" value="UniProtKB-KW"/>
</dbReference>
<dbReference type="CDD" id="cd00009">
    <property type="entry name" value="AAA"/>
    <property type="match status" value="1"/>
</dbReference>
<evidence type="ECO:0000256" key="4">
    <source>
        <dbReference type="ARBA" id="ARBA00023125"/>
    </source>
</evidence>
<evidence type="ECO:0000256" key="2">
    <source>
        <dbReference type="ARBA" id="ARBA00022840"/>
    </source>
</evidence>
<feature type="domain" description="Sigma-54 factor interaction" evidence="7">
    <location>
        <begin position="331"/>
        <end position="560"/>
    </location>
</feature>
<dbReference type="InterPro" id="IPR027417">
    <property type="entry name" value="P-loop_NTPase"/>
</dbReference>
<dbReference type="Gene3D" id="3.40.50.2300">
    <property type="match status" value="1"/>
</dbReference>
<evidence type="ECO:0000256" key="5">
    <source>
        <dbReference type="ARBA" id="ARBA00023163"/>
    </source>
</evidence>
<organism evidence="9 10">
    <name type="scientific">Mucilaginibacter celer</name>
    <dbReference type="NCBI Taxonomy" id="2305508"/>
    <lineage>
        <taxon>Bacteria</taxon>
        <taxon>Pseudomonadati</taxon>
        <taxon>Bacteroidota</taxon>
        <taxon>Sphingobacteriia</taxon>
        <taxon>Sphingobacteriales</taxon>
        <taxon>Sphingobacteriaceae</taxon>
        <taxon>Mucilaginibacter</taxon>
    </lineage>
</organism>
<dbReference type="InterPro" id="IPR025943">
    <property type="entry name" value="Sigma_54_int_dom_ATP-bd_2"/>
</dbReference>
<evidence type="ECO:0000313" key="9">
    <source>
        <dbReference type="EMBL" id="AYL99088.1"/>
    </source>
</evidence>
<dbReference type="InterPro" id="IPR001789">
    <property type="entry name" value="Sig_transdc_resp-reg_receiver"/>
</dbReference>
<dbReference type="Pfam" id="PF25601">
    <property type="entry name" value="AAA_lid_14"/>
    <property type="match status" value="1"/>
</dbReference>
<gene>
    <name evidence="9" type="ORF">HYN43_029135</name>
</gene>
<dbReference type="SMART" id="SM00382">
    <property type="entry name" value="AAA"/>
    <property type="match status" value="1"/>
</dbReference>
<evidence type="ECO:0000256" key="6">
    <source>
        <dbReference type="PROSITE-ProRule" id="PRU00169"/>
    </source>
</evidence>
<dbReference type="SUPFAM" id="SSF52172">
    <property type="entry name" value="CheY-like"/>
    <property type="match status" value="1"/>
</dbReference>
<name>A0A494W6B5_9SPHI</name>
<dbReference type="GO" id="GO:0005524">
    <property type="term" value="F:ATP binding"/>
    <property type="evidence" value="ECO:0007669"/>
    <property type="project" value="UniProtKB-KW"/>
</dbReference>
<dbReference type="PROSITE" id="PS50045">
    <property type="entry name" value="SIGMA54_INTERACT_4"/>
    <property type="match status" value="1"/>
</dbReference>
<evidence type="ECO:0000259" key="7">
    <source>
        <dbReference type="PROSITE" id="PS50045"/>
    </source>
</evidence>
<dbReference type="Proteomes" id="UP000270046">
    <property type="component" value="Chromosome"/>
</dbReference>
<dbReference type="PROSITE" id="PS00675">
    <property type="entry name" value="SIGMA54_INTERACT_1"/>
    <property type="match status" value="1"/>
</dbReference>
<keyword evidence="10" id="KW-1185">Reference proteome</keyword>
<dbReference type="PROSITE" id="PS00688">
    <property type="entry name" value="SIGMA54_INTERACT_3"/>
    <property type="match status" value="1"/>
</dbReference>
<keyword evidence="3" id="KW-0805">Transcription regulation</keyword>
<keyword evidence="2" id="KW-0067">ATP-binding</keyword>
<keyword evidence="5" id="KW-0804">Transcription</keyword>
<dbReference type="CDD" id="cd17534">
    <property type="entry name" value="REC_DC-like"/>
    <property type="match status" value="1"/>
</dbReference>
<dbReference type="KEGG" id="muh:HYN43_029135"/>
<dbReference type="AlphaFoldDB" id="A0A494W6B5"/>
<protein>
    <submittedName>
        <fullName evidence="9">Response regulator</fullName>
    </submittedName>
</protein>
<dbReference type="PANTHER" id="PTHR32071">
    <property type="entry name" value="TRANSCRIPTIONAL REGULATORY PROTEIN"/>
    <property type="match status" value="1"/>
</dbReference>
<dbReference type="Gene3D" id="1.10.10.60">
    <property type="entry name" value="Homeodomain-like"/>
    <property type="match status" value="1"/>
</dbReference>
<dbReference type="InterPro" id="IPR003593">
    <property type="entry name" value="AAA+_ATPase"/>
</dbReference>
<dbReference type="Gene3D" id="3.40.50.300">
    <property type="entry name" value="P-loop containing nucleotide triphosphate hydrolases"/>
    <property type="match status" value="1"/>
</dbReference>
<dbReference type="SUPFAM" id="SSF46689">
    <property type="entry name" value="Homeodomain-like"/>
    <property type="match status" value="1"/>
</dbReference>
<evidence type="ECO:0000259" key="8">
    <source>
        <dbReference type="PROSITE" id="PS50110"/>
    </source>
</evidence>